<comment type="caution">
    <text evidence="7">The sequence shown here is derived from an EMBL/GenBank/DDBJ whole genome shotgun (WGS) entry which is preliminary data.</text>
</comment>
<reference evidence="7 8" key="1">
    <citation type="submission" date="2024-09" db="EMBL/GenBank/DDBJ databases">
        <authorList>
            <person name="Sun Q."/>
            <person name="Mori K."/>
        </authorList>
    </citation>
    <scope>NUCLEOTIDE SEQUENCE [LARGE SCALE GENOMIC DNA]</scope>
    <source>
        <strain evidence="7 8">KCTC 23076</strain>
    </source>
</reference>
<evidence type="ECO:0000256" key="2">
    <source>
        <dbReference type="ARBA" id="ARBA00022694"/>
    </source>
</evidence>
<dbReference type="InterPro" id="IPR036397">
    <property type="entry name" value="RNaseH_sf"/>
</dbReference>
<dbReference type="Proteomes" id="UP001589896">
    <property type="component" value="Unassembled WGS sequence"/>
</dbReference>
<dbReference type="PANTHER" id="PTHR47649">
    <property type="entry name" value="RIBONUCLEASE D"/>
    <property type="match status" value="1"/>
</dbReference>
<name>A0ABV6RKY8_9GAMM</name>
<dbReference type="InterPro" id="IPR002121">
    <property type="entry name" value="HRDC_dom"/>
</dbReference>
<proteinExistence type="predicted"/>
<dbReference type="InterPro" id="IPR010997">
    <property type="entry name" value="HRDC-like_sf"/>
</dbReference>
<dbReference type="SUPFAM" id="SSF53098">
    <property type="entry name" value="Ribonuclease H-like"/>
    <property type="match status" value="1"/>
</dbReference>
<evidence type="ECO:0000256" key="5">
    <source>
        <dbReference type="ARBA" id="ARBA00022839"/>
    </source>
</evidence>
<evidence type="ECO:0000256" key="1">
    <source>
        <dbReference type="ARBA" id="ARBA00022490"/>
    </source>
</evidence>
<keyword evidence="2" id="KW-0819">tRNA processing</keyword>
<sequence length="365" mass="40714">MPIWINDPAALKDHLAARPARIGLDTEFIRERTYWPQLALVQISFERPDGTVAILLVDPLVPGMTEALAPMLEDTAILKVMHSPSEDLVTFKQACGVLPEPLFDTQLAAALAGIGNGLGYQKLVEQLTGVTLAKGETRSDWLRRPLSPAQLEYAADDVRHLFEMHDALEGMLAQLGRRGWLEEDAARTVHNARNEAPERWPHLSMRSAQFLDRDAQVRLARLLRWRDVYARETDRPRTWILDNELAVALARTPPADRAALQQQLESHPKAPRKLGDAIWQALTTPVADEADAPFVAADARDKQRLRKLQDAVAARGSELGLPDGLLASRRWLESLLDDGVWPDALAGWRRTILEPVLGPLLNRQG</sequence>
<evidence type="ECO:0000313" key="8">
    <source>
        <dbReference type="Proteomes" id="UP001589896"/>
    </source>
</evidence>
<keyword evidence="5" id="KW-0269">Exonuclease</keyword>
<dbReference type="SUPFAM" id="SSF47819">
    <property type="entry name" value="HRDC-like"/>
    <property type="match status" value="2"/>
</dbReference>
<dbReference type="CDD" id="cd06142">
    <property type="entry name" value="RNaseD_exo"/>
    <property type="match status" value="1"/>
</dbReference>
<protein>
    <submittedName>
        <fullName evidence="7">Ribonuclease D</fullName>
        <ecNumber evidence="7">3.1.13.5</ecNumber>
    </submittedName>
</protein>
<dbReference type="InterPro" id="IPR044876">
    <property type="entry name" value="HRDC_dom_sf"/>
</dbReference>
<dbReference type="Gene3D" id="1.10.150.80">
    <property type="entry name" value="HRDC domain"/>
    <property type="match status" value="2"/>
</dbReference>
<keyword evidence="8" id="KW-1185">Reference proteome</keyword>
<dbReference type="SMART" id="SM00474">
    <property type="entry name" value="35EXOc"/>
    <property type="match status" value="1"/>
</dbReference>
<dbReference type="GO" id="GO:0033890">
    <property type="term" value="F:ribonuclease D activity"/>
    <property type="evidence" value="ECO:0007669"/>
    <property type="project" value="UniProtKB-EC"/>
</dbReference>
<dbReference type="Gene3D" id="3.30.420.10">
    <property type="entry name" value="Ribonuclease H-like superfamily/Ribonuclease H"/>
    <property type="match status" value="1"/>
</dbReference>
<organism evidence="7 8">
    <name type="scientific">Lysobacter korlensis</name>
    <dbReference type="NCBI Taxonomy" id="553636"/>
    <lineage>
        <taxon>Bacteria</taxon>
        <taxon>Pseudomonadati</taxon>
        <taxon>Pseudomonadota</taxon>
        <taxon>Gammaproteobacteria</taxon>
        <taxon>Lysobacterales</taxon>
        <taxon>Lysobacteraceae</taxon>
        <taxon>Lysobacter</taxon>
    </lineage>
</organism>
<dbReference type="PROSITE" id="PS50967">
    <property type="entry name" value="HRDC"/>
    <property type="match status" value="1"/>
</dbReference>
<keyword evidence="3" id="KW-0540">Nuclease</keyword>
<evidence type="ECO:0000313" key="7">
    <source>
        <dbReference type="EMBL" id="MFC0677621.1"/>
    </source>
</evidence>
<keyword evidence="4 7" id="KW-0378">Hydrolase</keyword>
<evidence type="ECO:0000256" key="3">
    <source>
        <dbReference type="ARBA" id="ARBA00022722"/>
    </source>
</evidence>
<dbReference type="InterPro" id="IPR051086">
    <property type="entry name" value="RNase_D-like"/>
</dbReference>
<feature type="domain" description="HRDC" evidence="6">
    <location>
        <begin position="212"/>
        <end position="292"/>
    </location>
</feature>
<dbReference type="EC" id="3.1.13.5" evidence="7"/>
<accession>A0ABV6RKY8</accession>
<evidence type="ECO:0000259" key="6">
    <source>
        <dbReference type="PROSITE" id="PS50967"/>
    </source>
</evidence>
<dbReference type="Pfam" id="PF00570">
    <property type="entry name" value="HRDC"/>
    <property type="match status" value="1"/>
</dbReference>
<dbReference type="InterPro" id="IPR002562">
    <property type="entry name" value="3'-5'_exonuclease_dom"/>
</dbReference>
<dbReference type="Pfam" id="PF01612">
    <property type="entry name" value="DNA_pol_A_exo1"/>
    <property type="match status" value="1"/>
</dbReference>
<dbReference type="PANTHER" id="PTHR47649:SF1">
    <property type="entry name" value="RIBONUCLEASE D"/>
    <property type="match status" value="1"/>
</dbReference>
<dbReference type="InterPro" id="IPR012337">
    <property type="entry name" value="RNaseH-like_sf"/>
</dbReference>
<gene>
    <name evidence="7" type="primary">rnd</name>
    <name evidence="7" type="ORF">ACFFGH_07165</name>
</gene>
<dbReference type="RefSeq" id="WP_386666370.1">
    <property type="nucleotide sequence ID" value="NZ_JBHLTG010000001.1"/>
</dbReference>
<keyword evidence="1" id="KW-0963">Cytoplasm</keyword>
<dbReference type="EMBL" id="JBHLTG010000001">
    <property type="protein sequence ID" value="MFC0677621.1"/>
    <property type="molecule type" value="Genomic_DNA"/>
</dbReference>
<evidence type="ECO:0000256" key="4">
    <source>
        <dbReference type="ARBA" id="ARBA00022801"/>
    </source>
</evidence>
<dbReference type="InterPro" id="IPR006292">
    <property type="entry name" value="RNase_D"/>
</dbReference>
<dbReference type="NCBIfam" id="TIGR01388">
    <property type="entry name" value="rnd"/>
    <property type="match status" value="1"/>
</dbReference>